<dbReference type="PROSITE" id="PS51371">
    <property type="entry name" value="CBS"/>
    <property type="match status" value="2"/>
</dbReference>
<dbReference type="InterPro" id="IPR051257">
    <property type="entry name" value="Diverse_CBS-Domain"/>
</dbReference>
<dbReference type="SUPFAM" id="SSF54631">
    <property type="entry name" value="CBS-domain pair"/>
    <property type="match status" value="1"/>
</dbReference>
<protein>
    <submittedName>
        <fullName evidence="3">CBS domain-containing protein</fullName>
    </submittedName>
</protein>
<dbReference type="AlphaFoldDB" id="A0A6I1PTK7"/>
<feature type="domain" description="CBS" evidence="2">
    <location>
        <begin position="7"/>
        <end position="63"/>
    </location>
</feature>
<dbReference type="PANTHER" id="PTHR43080:SF26">
    <property type="entry name" value="REGULATORY PROTEIN"/>
    <property type="match status" value="1"/>
</dbReference>
<evidence type="ECO:0000259" key="2">
    <source>
        <dbReference type="PROSITE" id="PS51371"/>
    </source>
</evidence>
<evidence type="ECO:0000256" key="1">
    <source>
        <dbReference type="ARBA" id="ARBA00023122"/>
    </source>
</evidence>
<dbReference type="InterPro" id="IPR007055">
    <property type="entry name" value="BON_dom"/>
</dbReference>
<reference evidence="3 4" key="1">
    <citation type="submission" date="2020-08" db="EMBL/GenBank/DDBJ databases">
        <title>Genomic Encyclopedia of Type Strains, Phase IV (KMG-V): Genome sequencing to study the core and pangenomes of soil and plant-associated prokaryotes.</title>
        <authorList>
            <person name="Whitman W."/>
        </authorList>
    </citation>
    <scope>NUCLEOTIDE SEQUENCE [LARGE SCALE GENOMIC DNA]</scope>
    <source>
        <strain evidence="3 4">JPY158</strain>
    </source>
</reference>
<dbReference type="EMBL" id="JACHDD010000017">
    <property type="protein sequence ID" value="MBB5428951.1"/>
    <property type="molecule type" value="Genomic_DNA"/>
</dbReference>
<name>A0A6I1PTK7_PARAM</name>
<gene>
    <name evidence="3" type="ORF">HDG40_007146</name>
</gene>
<dbReference type="PANTHER" id="PTHR43080">
    <property type="entry name" value="CBS DOMAIN-CONTAINING PROTEIN CBSX3, MITOCHONDRIAL"/>
    <property type="match status" value="1"/>
</dbReference>
<dbReference type="Pfam" id="PF00571">
    <property type="entry name" value="CBS"/>
    <property type="match status" value="2"/>
</dbReference>
<comment type="caution">
    <text evidence="3">The sequence shown here is derived from an EMBL/GenBank/DDBJ whole genome shotgun (WGS) entry which is preliminary data.</text>
</comment>
<evidence type="ECO:0000313" key="3">
    <source>
        <dbReference type="EMBL" id="MBB5428951.1"/>
    </source>
</evidence>
<keyword evidence="1" id="KW-0129">CBS domain</keyword>
<accession>A0A6I1PTK7</accession>
<dbReference type="InterPro" id="IPR017080">
    <property type="entry name" value="UCP036990_CBS_BON"/>
</dbReference>
<dbReference type="InterPro" id="IPR000644">
    <property type="entry name" value="CBS_dom"/>
</dbReference>
<dbReference type="InterPro" id="IPR046342">
    <property type="entry name" value="CBS_dom_sf"/>
</dbReference>
<proteinExistence type="predicted"/>
<organism evidence="3 4">
    <name type="scientific">Paraburkholderia atlantica</name>
    <dbReference type="NCBI Taxonomy" id="2654982"/>
    <lineage>
        <taxon>Bacteria</taxon>
        <taxon>Pseudomonadati</taxon>
        <taxon>Pseudomonadota</taxon>
        <taxon>Betaproteobacteria</taxon>
        <taxon>Burkholderiales</taxon>
        <taxon>Burkholderiaceae</taxon>
        <taxon>Paraburkholderia</taxon>
    </lineage>
</organism>
<keyword evidence="4" id="KW-1185">Reference proteome</keyword>
<dbReference type="RefSeq" id="WP_035490457.1">
    <property type="nucleotide sequence ID" value="NZ_JACHDD010000017.1"/>
</dbReference>
<dbReference type="Pfam" id="PF04972">
    <property type="entry name" value="BON"/>
    <property type="match status" value="1"/>
</dbReference>
<dbReference type="Proteomes" id="UP000592780">
    <property type="component" value="Unassembled WGS sequence"/>
</dbReference>
<sequence>MQASDIMTTQVVSIAPDSSVYDAAKLLADNRISGLPVVDDAGSVIGIVSEGDLLRRVEMGTETPRRSWLAEFLAPTRQLAVEYLKERSIQVSDVMSAPAVTVEESAPLTEVAALLGRKHIKRLPVLRKGKLVGIVSRAGLVRALASCAPAQLDAQPSDEQIRGAITKELDGHRWAIAADNLIVMEGVAHCWGVVRSEEERQAILAAAARAPGVKAVKDHLEYPDAFAPM</sequence>
<dbReference type="SMART" id="SM00116">
    <property type="entry name" value="CBS"/>
    <property type="match status" value="2"/>
</dbReference>
<evidence type="ECO:0000313" key="4">
    <source>
        <dbReference type="Proteomes" id="UP000592780"/>
    </source>
</evidence>
<dbReference type="Gene3D" id="3.10.580.10">
    <property type="entry name" value="CBS-domain"/>
    <property type="match status" value="1"/>
</dbReference>
<dbReference type="OrthoDB" id="9790355at2"/>
<dbReference type="CDD" id="cd04586">
    <property type="entry name" value="CBS_pair_BON_assoc"/>
    <property type="match status" value="1"/>
</dbReference>
<dbReference type="PIRSF" id="PIRSF036990">
    <property type="entry name" value="UCP036990_CBS_BON"/>
    <property type="match status" value="1"/>
</dbReference>
<feature type="domain" description="CBS" evidence="2">
    <location>
        <begin position="95"/>
        <end position="152"/>
    </location>
</feature>